<organism evidence="2 3">
    <name type="scientific">Candidatus Roizmanbacteria bacterium RIFCSPLOWO2_01_FULL_38_12</name>
    <dbReference type="NCBI Taxonomy" id="1802061"/>
    <lineage>
        <taxon>Bacteria</taxon>
        <taxon>Candidatus Roizmaniibacteriota</taxon>
    </lineage>
</organism>
<feature type="transmembrane region" description="Helical" evidence="1">
    <location>
        <begin position="426"/>
        <end position="443"/>
    </location>
</feature>
<keyword evidence="1" id="KW-1133">Transmembrane helix</keyword>
<feature type="transmembrane region" description="Helical" evidence="1">
    <location>
        <begin position="450"/>
        <end position="473"/>
    </location>
</feature>
<sequence length="616" mass="71810">MENRNYFHLNSVDEIIFIIISWFICNSFLLWIISNILHINDLFLWFLTIPVSIFISYFASRGFYFQKTHIDLKSLFPYLLLSLLLVISAIYLFEPILKNPYSTIGIPNKDLHDGIAAFIEVHGYPPSDQLNQENAFIPNSQNGLYLGYPNGMHVATAFLNKMGIFEFHSSWIVVVIGLLISSLSIFLISKLMQNDIYYSAVISGLFSLSSFRIAYAIPTSISMLYSYTIVLPCFLIVLLAIYNNKNKRAFILSSICFGLLVASYSGTIILFLAMIIVFSFFLLLKNDRKRLTNSFYVFLFASPFVIVTLFFQKFIYWQNTFPTAADFDPFELSQRLPPGDKPIYMILYIFSLLVTFYFIYKDRLEKKDDLLKIYLLVINLGFLLFIPYDLLFHYFNHVNTSEQLVHVNPDGIFGGLNHQKISRLSLLQPFFFIFFLGEFVILVKNNLYRISILLIAILACFFIRVDIPLYQWIAPEVAASFYNQKYTDKSYTLLSHLRLVVNDEIWSKEIINAFDYLRSQENRDDKVLVWDDRKWTEETITGWGSVYLKYRLLRRKDFDLDGDSITPDLVRLLSDQHLSYLLLLHPTENNLQVLVNSSSVSLIEKENEVYLFKIQN</sequence>
<reference evidence="2 3" key="1">
    <citation type="journal article" date="2016" name="Nat. Commun.">
        <title>Thousands of microbial genomes shed light on interconnected biogeochemical processes in an aquifer system.</title>
        <authorList>
            <person name="Anantharaman K."/>
            <person name="Brown C.T."/>
            <person name="Hug L.A."/>
            <person name="Sharon I."/>
            <person name="Castelle C.J."/>
            <person name="Probst A.J."/>
            <person name="Thomas B.C."/>
            <person name="Singh A."/>
            <person name="Wilkins M.J."/>
            <person name="Karaoz U."/>
            <person name="Brodie E.L."/>
            <person name="Williams K.H."/>
            <person name="Hubbard S.S."/>
            <person name="Banfield J.F."/>
        </authorList>
    </citation>
    <scope>NUCLEOTIDE SEQUENCE [LARGE SCALE GENOMIC DNA]</scope>
</reference>
<feature type="transmembrane region" description="Helical" evidence="1">
    <location>
        <begin position="42"/>
        <end position="63"/>
    </location>
</feature>
<dbReference type="AlphaFoldDB" id="A0A1F7IXC3"/>
<gene>
    <name evidence="2" type="ORF">A3A93_04365</name>
</gene>
<feature type="transmembrane region" description="Helical" evidence="1">
    <location>
        <begin position="250"/>
        <end position="283"/>
    </location>
</feature>
<feature type="transmembrane region" description="Helical" evidence="1">
    <location>
        <begin position="372"/>
        <end position="395"/>
    </location>
</feature>
<name>A0A1F7IXC3_9BACT</name>
<feature type="transmembrane region" description="Helical" evidence="1">
    <location>
        <begin position="171"/>
        <end position="190"/>
    </location>
</feature>
<dbReference type="Proteomes" id="UP000177141">
    <property type="component" value="Unassembled WGS sequence"/>
</dbReference>
<accession>A0A1F7IXC3</accession>
<protein>
    <submittedName>
        <fullName evidence="2">Uncharacterized protein</fullName>
    </submittedName>
</protein>
<feature type="transmembrane region" description="Helical" evidence="1">
    <location>
        <begin position="342"/>
        <end position="360"/>
    </location>
</feature>
<dbReference type="EMBL" id="MGAL01000024">
    <property type="protein sequence ID" value="OGK48007.1"/>
    <property type="molecule type" value="Genomic_DNA"/>
</dbReference>
<keyword evidence="1" id="KW-0812">Transmembrane</keyword>
<feature type="transmembrane region" description="Helical" evidence="1">
    <location>
        <begin position="15"/>
        <end position="33"/>
    </location>
</feature>
<feature type="transmembrane region" description="Helical" evidence="1">
    <location>
        <begin position="295"/>
        <end position="317"/>
    </location>
</feature>
<comment type="caution">
    <text evidence="2">The sequence shown here is derived from an EMBL/GenBank/DDBJ whole genome shotgun (WGS) entry which is preliminary data.</text>
</comment>
<evidence type="ECO:0000256" key="1">
    <source>
        <dbReference type="SAM" id="Phobius"/>
    </source>
</evidence>
<feature type="transmembrane region" description="Helical" evidence="1">
    <location>
        <begin position="224"/>
        <end position="244"/>
    </location>
</feature>
<feature type="transmembrane region" description="Helical" evidence="1">
    <location>
        <begin position="196"/>
        <end position="217"/>
    </location>
</feature>
<proteinExistence type="predicted"/>
<keyword evidence="1" id="KW-0472">Membrane</keyword>
<evidence type="ECO:0000313" key="2">
    <source>
        <dbReference type="EMBL" id="OGK48007.1"/>
    </source>
</evidence>
<feature type="transmembrane region" description="Helical" evidence="1">
    <location>
        <begin position="75"/>
        <end position="93"/>
    </location>
</feature>
<evidence type="ECO:0000313" key="3">
    <source>
        <dbReference type="Proteomes" id="UP000177141"/>
    </source>
</evidence>